<dbReference type="Proteomes" id="UP000196594">
    <property type="component" value="Unassembled WGS sequence"/>
</dbReference>
<evidence type="ECO:0008006" key="3">
    <source>
        <dbReference type="Google" id="ProtNLM"/>
    </source>
</evidence>
<proteinExistence type="predicted"/>
<dbReference type="Pfam" id="PF04402">
    <property type="entry name" value="SIMPL"/>
    <property type="match status" value="1"/>
</dbReference>
<dbReference type="PANTHER" id="PTHR34387:SF1">
    <property type="entry name" value="PERIPLASMIC IMMUNOGENIC PROTEIN"/>
    <property type="match status" value="1"/>
</dbReference>
<dbReference type="InterPro" id="IPR007497">
    <property type="entry name" value="SIMPL/DUF541"/>
</dbReference>
<name>A0ABX3ZJ54_9BACL</name>
<evidence type="ECO:0000313" key="2">
    <source>
        <dbReference type="Proteomes" id="UP000196594"/>
    </source>
</evidence>
<dbReference type="Gene3D" id="3.30.70.2970">
    <property type="entry name" value="Protein of unknown function (DUF541), domain 2"/>
    <property type="match status" value="1"/>
</dbReference>
<protein>
    <recommendedName>
        <fullName evidence="3">DUF541 domain-containing protein</fullName>
    </recommendedName>
</protein>
<organism evidence="1 2">
    <name type="scientific">Solibacillus kalamii</name>
    <dbReference type="NCBI Taxonomy" id="1748298"/>
    <lineage>
        <taxon>Bacteria</taxon>
        <taxon>Bacillati</taxon>
        <taxon>Bacillota</taxon>
        <taxon>Bacilli</taxon>
        <taxon>Bacillales</taxon>
        <taxon>Caryophanaceae</taxon>
        <taxon>Solibacillus</taxon>
    </lineage>
</organism>
<reference evidence="1 2" key="1">
    <citation type="journal article" date="2017" name="Int. J. Syst. Evol. Microbiol.">
        <title>Solibacillus kalamii sp. nov., isolated from a high-efficiency particulate arrestance filter system used in the International Space Station.</title>
        <authorList>
            <person name="Checinska Sielaff A."/>
            <person name="Kumar R.M."/>
            <person name="Pal D."/>
            <person name="Mayilraj S."/>
            <person name="Venkateswaran K."/>
        </authorList>
    </citation>
    <scope>NUCLEOTIDE SEQUENCE [LARGE SCALE GENOMIC DNA]</scope>
    <source>
        <strain evidence="1 2">ISSFR-015</strain>
    </source>
</reference>
<accession>A0ABX3ZJ54</accession>
<dbReference type="PANTHER" id="PTHR34387">
    <property type="entry name" value="SLR1258 PROTEIN"/>
    <property type="match status" value="1"/>
</dbReference>
<dbReference type="InterPro" id="IPR052022">
    <property type="entry name" value="26kDa_periplasmic_antigen"/>
</dbReference>
<sequence>MYHPQMMFQPVASIRELTVTGNGEIVAQPDYAQVQIEVRTQGENVSMIQRENAVIMTRVIDSLRALNIPQESIQTTAYNIFPTYDFIDGRQVLRGYEVQNAITVKIADIGQVGTVIDTAIRNGANHVSAIEFKIMDTDVYYRQALQFALIDAVGKATAMAKTMRVTLHTVPVEIIEEQTIAPIPYKAMQLSSRQVVTPIEPGTMTVSASVRVKFSY</sequence>
<keyword evidence="2" id="KW-1185">Reference proteome</keyword>
<evidence type="ECO:0000313" key="1">
    <source>
        <dbReference type="EMBL" id="OUZ39728.1"/>
    </source>
</evidence>
<dbReference type="EMBL" id="NHNT01000002">
    <property type="protein sequence ID" value="OUZ39728.1"/>
    <property type="molecule type" value="Genomic_DNA"/>
</dbReference>
<dbReference type="RefSeq" id="WP_087615849.1">
    <property type="nucleotide sequence ID" value="NZ_JAFBEY010000001.1"/>
</dbReference>
<gene>
    <name evidence="1" type="ORF">CBM15_04250</name>
</gene>
<comment type="caution">
    <text evidence="1">The sequence shown here is derived from an EMBL/GenBank/DDBJ whole genome shotgun (WGS) entry which is preliminary data.</text>
</comment>
<dbReference type="Gene3D" id="3.30.110.170">
    <property type="entry name" value="Protein of unknown function (DUF541), domain 1"/>
    <property type="match status" value="1"/>
</dbReference>